<dbReference type="Pfam" id="PF09749">
    <property type="entry name" value="HVSL"/>
    <property type="match status" value="1"/>
</dbReference>
<keyword evidence="3" id="KW-0456">Lyase</keyword>
<dbReference type="OrthoDB" id="49151at2759"/>
<dbReference type="GO" id="GO:0034477">
    <property type="term" value="P:U6 snRNA 3'-end processing"/>
    <property type="evidence" value="ECO:0007669"/>
    <property type="project" value="UniProtKB-UniRule"/>
</dbReference>
<dbReference type="EMBL" id="ML986484">
    <property type="protein sequence ID" value="KAF2281195.1"/>
    <property type="molecule type" value="Genomic_DNA"/>
</dbReference>
<dbReference type="EC" id="3.1.4.-" evidence="5"/>
<dbReference type="Proteomes" id="UP000800097">
    <property type="component" value="Unassembled WGS sequence"/>
</dbReference>
<dbReference type="GO" id="GO:0016829">
    <property type="term" value="F:lyase activity"/>
    <property type="evidence" value="ECO:0007669"/>
    <property type="project" value="UniProtKB-KW"/>
</dbReference>
<dbReference type="GO" id="GO:1990838">
    <property type="term" value="F:poly(U)-specific exoribonuclease activity, producing 3' uridine cyclic phosphate ends"/>
    <property type="evidence" value="ECO:0007669"/>
    <property type="project" value="UniProtKB-UniRule"/>
</dbReference>
<keyword evidence="1 5" id="KW-0540">Nuclease</keyword>
<protein>
    <recommendedName>
        <fullName evidence="5">U6 snRNA phosphodiesterase</fullName>
        <ecNumber evidence="5">3.1.4.-</ecNumber>
    </recommendedName>
</protein>
<evidence type="ECO:0000256" key="6">
    <source>
        <dbReference type="SAM" id="MobiDB-lite"/>
    </source>
</evidence>
<feature type="compositionally biased region" description="Polar residues" evidence="6">
    <location>
        <begin position="1"/>
        <end position="11"/>
    </location>
</feature>
<evidence type="ECO:0000256" key="4">
    <source>
        <dbReference type="ARBA" id="ARBA00023242"/>
    </source>
</evidence>
<evidence type="ECO:0000313" key="7">
    <source>
        <dbReference type="EMBL" id="KAF2281195.1"/>
    </source>
</evidence>
<dbReference type="PANTHER" id="PTHR13522:SF3">
    <property type="entry name" value="U6 SNRNA PHOSPHODIESTERASE 1"/>
    <property type="match status" value="1"/>
</dbReference>
<dbReference type="HAMAP" id="MF_03040">
    <property type="entry name" value="USB1"/>
    <property type="match status" value="1"/>
</dbReference>
<dbReference type="GO" id="GO:0005634">
    <property type="term" value="C:nucleus"/>
    <property type="evidence" value="ECO:0007669"/>
    <property type="project" value="UniProtKB-SubCell"/>
</dbReference>
<dbReference type="PANTHER" id="PTHR13522">
    <property type="entry name" value="U6 SNRNA PHOSPHODIESTERASE 1"/>
    <property type="match status" value="1"/>
</dbReference>
<sequence>MSPNPLVSYSDSESDHEEKGTKEPRNELPPLPASFHDLYSANARTSTTDDPSLHGGRKRAIPHIEGNWPSHVYLEWIPSQTESEQLHQLIETVKEAIEKLNKERIKPLPIPDITPSLRSPLGASLPLHISLSRTLHIKTDDREAFLETLRGRIRKSSVHPFEIRFANLKWVPNYERNRWFLLLGIEKPPGDELNRLLEACNAACSDYRYPELYVGGKGDGPMEDDINEDGSRAKRRRMSSTTKPNGSKEASVPMSTDRSEYFHISIAWNLVEPAPEYVELVRDIAIAETVQVPPISFTAVKARIGNTVHNIRLGKAASADRRAGILGLG</sequence>
<evidence type="ECO:0000256" key="5">
    <source>
        <dbReference type="HAMAP-Rule" id="MF_03040"/>
    </source>
</evidence>
<feature type="active site" description="Proton donor/acceptor" evidence="5">
    <location>
        <position position="128"/>
    </location>
</feature>
<keyword evidence="8" id="KW-1185">Reference proteome</keyword>
<comment type="similarity">
    <text evidence="5">Belongs to the 2H phosphoesterase superfamily. USB1 family.</text>
</comment>
<keyword evidence="2 5" id="KW-0378">Hydrolase</keyword>
<evidence type="ECO:0000256" key="3">
    <source>
        <dbReference type="ARBA" id="ARBA00023239"/>
    </source>
</evidence>
<comment type="subcellular location">
    <subcellularLocation>
        <location evidence="5">Nucleus</location>
    </subcellularLocation>
</comment>
<gene>
    <name evidence="5" type="primary">USB1</name>
    <name evidence="7" type="ORF">EI97DRAFT_367191</name>
</gene>
<feature type="region of interest" description="Disordered" evidence="6">
    <location>
        <begin position="218"/>
        <end position="254"/>
    </location>
</feature>
<proteinExistence type="inferred from homology"/>
<evidence type="ECO:0000256" key="1">
    <source>
        <dbReference type="ARBA" id="ARBA00022722"/>
    </source>
</evidence>
<evidence type="ECO:0000313" key="8">
    <source>
        <dbReference type="Proteomes" id="UP000800097"/>
    </source>
</evidence>
<feature type="active site" description="Proton donor/acceptor" evidence="5">
    <location>
        <position position="263"/>
    </location>
</feature>
<comment type="function">
    <text evidence="5">Phosphodiesterase responsible for the U6 snRNA 3' end processing. Acts as an exoribonuclease (RNase) responsible for trimming the poly(U) tract of the last nucleotides in the pre-U6 snRNA molecule, leading to the formation of mature U6 snRNA.</text>
</comment>
<dbReference type="InterPro" id="IPR027521">
    <property type="entry name" value="Usb1"/>
</dbReference>
<evidence type="ECO:0000256" key="2">
    <source>
        <dbReference type="ARBA" id="ARBA00022801"/>
    </source>
</evidence>
<keyword evidence="4 5" id="KW-0539">Nucleus</keyword>
<name>A0A6A6JYC7_WESOR</name>
<dbReference type="AlphaFoldDB" id="A0A6A6JYC7"/>
<feature type="region of interest" description="Disordered" evidence="6">
    <location>
        <begin position="1"/>
        <end position="36"/>
    </location>
</feature>
<reference evidence="7" key="1">
    <citation type="journal article" date="2020" name="Stud. Mycol.">
        <title>101 Dothideomycetes genomes: a test case for predicting lifestyles and emergence of pathogens.</title>
        <authorList>
            <person name="Haridas S."/>
            <person name="Albert R."/>
            <person name="Binder M."/>
            <person name="Bloem J."/>
            <person name="Labutti K."/>
            <person name="Salamov A."/>
            <person name="Andreopoulos B."/>
            <person name="Baker S."/>
            <person name="Barry K."/>
            <person name="Bills G."/>
            <person name="Bluhm B."/>
            <person name="Cannon C."/>
            <person name="Castanera R."/>
            <person name="Culley D."/>
            <person name="Daum C."/>
            <person name="Ezra D."/>
            <person name="Gonzalez J."/>
            <person name="Henrissat B."/>
            <person name="Kuo A."/>
            <person name="Liang C."/>
            <person name="Lipzen A."/>
            <person name="Lutzoni F."/>
            <person name="Magnuson J."/>
            <person name="Mondo S."/>
            <person name="Nolan M."/>
            <person name="Ohm R."/>
            <person name="Pangilinan J."/>
            <person name="Park H.-J."/>
            <person name="Ramirez L."/>
            <person name="Alfaro M."/>
            <person name="Sun H."/>
            <person name="Tritt A."/>
            <person name="Yoshinaga Y."/>
            <person name="Zwiers L.-H."/>
            <person name="Turgeon B."/>
            <person name="Goodwin S."/>
            <person name="Spatafora J."/>
            <person name="Crous P."/>
            <person name="Grigoriev I."/>
        </authorList>
    </citation>
    <scope>NUCLEOTIDE SEQUENCE</scope>
    <source>
        <strain evidence="7">CBS 379.55</strain>
    </source>
</reference>
<accession>A0A6A6JYC7</accession>
<organism evidence="7 8">
    <name type="scientific">Westerdykella ornata</name>
    <dbReference type="NCBI Taxonomy" id="318751"/>
    <lineage>
        <taxon>Eukaryota</taxon>
        <taxon>Fungi</taxon>
        <taxon>Dikarya</taxon>
        <taxon>Ascomycota</taxon>
        <taxon>Pezizomycotina</taxon>
        <taxon>Dothideomycetes</taxon>
        <taxon>Pleosporomycetidae</taxon>
        <taxon>Pleosporales</taxon>
        <taxon>Sporormiaceae</taxon>
        <taxon>Westerdykella</taxon>
    </lineage>
</organism>
<dbReference type="Gene3D" id="3.90.1140.10">
    <property type="entry name" value="Cyclic phosphodiesterase"/>
    <property type="match status" value="1"/>
</dbReference>
<feature type="compositionally biased region" description="Basic and acidic residues" evidence="6">
    <location>
        <begin position="16"/>
        <end position="26"/>
    </location>
</feature>